<feature type="region of interest" description="Disordered" evidence="6">
    <location>
        <begin position="1"/>
        <end position="26"/>
    </location>
</feature>
<reference evidence="7 8" key="1">
    <citation type="submission" date="2019-08" db="EMBL/GenBank/DDBJ databases">
        <title>Archangium and Cystobacter genomes.</title>
        <authorList>
            <person name="Chen I.-C.K."/>
            <person name="Wielgoss S."/>
        </authorList>
    </citation>
    <scope>NUCLEOTIDE SEQUENCE [LARGE SCALE GENOMIC DNA]</scope>
    <source>
        <strain evidence="7 8">Cbm 6</strain>
    </source>
</reference>
<keyword evidence="5" id="KW-0460">Magnesium</keyword>
<comment type="similarity">
    <text evidence="2">Belongs to the inositol monophosphatase superfamily.</text>
</comment>
<organism evidence="7 8">
    <name type="scientific">Archangium minus</name>
    <dbReference type="NCBI Taxonomy" id="83450"/>
    <lineage>
        <taxon>Bacteria</taxon>
        <taxon>Pseudomonadati</taxon>
        <taxon>Myxococcota</taxon>
        <taxon>Myxococcia</taxon>
        <taxon>Myxococcales</taxon>
        <taxon>Cystobacterineae</taxon>
        <taxon>Archangiaceae</taxon>
        <taxon>Archangium</taxon>
    </lineage>
</organism>
<dbReference type="InterPro" id="IPR051090">
    <property type="entry name" value="Inositol_monoP_superfamily"/>
</dbReference>
<dbReference type="PANTHER" id="PTHR43200">
    <property type="entry name" value="PHOSPHATASE"/>
    <property type="match status" value="1"/>
</dbReference>
<evidence type="ECO:0000256" key="5">
    <source>
        <dbReference type="ARBA" id="ARBA00022842"/>
    </source>
</evidence>
<evidence type="ECO:0000313" key="8">
    <source>
        <dbReference type="Proteomes" id="UP001611383"/>
    </source>
</evidence>
<evidence type="ECO:0000313" key="7">
    <source>
        <dbReference type="EMBL" id="WNG51832.1"/>
    </source>
</evidence>
<dbReference type="PANTHER" id="PTHR43200:SF6">
    <property type="entry name" value="3'(2'),5'-BISPHOSPHATE NUCLEOTIDASE"/>
    <property type="match status" value="1"/>
</dbReference>
<dbReference type="Gene3D" id="3.40.190.80">
    <property type="match status" value="1"/>
</dbReference>
<dbReference type="PRINTS" id="PR00377">
    <property type="entry name" value="IMPHPHTASES"/>
</dbReference>
<name>A0ABY9X8W4_9BACT</name>
<keyword evidence="3" id="KW-0479">Metal-binding</keyword>
<evidence type="ECO:0000256" key="2">
    <source>
        <dbReference type="ARBA" id="ARBA00009759"/>
    </source>
</evidence>
<evidence type="ECO:0000256" key="1">
    <source>
        <dbReference type="ARBA" id="ARBA00001946"/>
    </source>
</evidence>
<comment type="cofactor">
    <cofactor evidence="1">
        <name>Mg(2+)</name>
        <dbReference type="ChEBI" id="CHEBI:18420"/>
    </cofactor>
</comment>
<keyword evidence="8" id="KW-1185">Reference proteome</keyword>
<proteinExistence type="inferred from homology"/>
<evidence type="ECO:0000256" key="4">
    <source>
        <dbReference type="ARBA" id="ARBA00022801"/>
    </source>
</evidence>
<dbReference type="Proteomes" id="UP001611383">
    <property type="component" value="Chromosome"/>
</dbReference>
<keyword evidence="4" id="KW-0378">Hydrolase</keyword>
<evidence type="ECO:0000256" key="3">
    <source>
        <dbReference type="ARBA" id="ARBA00022723"/>
    </source>
</evidence>
<dbReference type="Pfam" id="PF00459">
    <property type="entry name" value="Inositol_P"/>
    <property type="match status" value="1"/>
</dbReference>
<dbReference type="InterPro" id="IPR000760">
    <property type="entry name" value="Inositol_monophosphatase-like"/>
</dbReference>
<gene>
    <name evidence="7" type="ORF">F0U60_52785</name>
</gene>
<accession>A0ABY9X8W4</accession>
<dbReference type="EMBL" id="CP043494">
    <property type="protein sequence ID" value="WNG51832.1"/>
    <property type="molecule type" value="Genomic_DNA"/>
</dbReference>
<dbReference type="Gene3D" id="3.30.540.10">
    <property type="entry name" value="Fructose-1,6-Bisphosphatase, subunit A, domain 1"/>
    <property type="match status" value="1"/>
</dbReference>
<dbReference type="SUPFAM" id="SSF56655">
    <property type="entry name" value="Carbohydrate phosphatase"/>
    <property type="match status" value="1"/>
</dbReference>
<evidence type="ECO:0008006" key="9">
    <source>
        <dbReference type="Google" id="ProtNLM"/>
    </source>
</evidence>
<protein>
    <recommendedName>
        <fullName evidence="9">3'(2'),5'-bisphosphate nucleotidase</fullName>
    </recommendedName>
</protein>
<dbReference type="InterPro" id="IPR020583">
    <property type="entry name" value="Inositol_monoP_metal-BS"/>
</dbReference>
<evidence type="ECO:0000256" key="6">
    <source>
        <dbReference type="SAM" id="MobiDB-lite"/>
    </source>
</evidence>
<dbReference type="PROSITE" id="PS00629">
    <property type="entry name" value="IMP_1"/>
    <property type="match status" value="1"/>
</dbReference>
<sequence>MTRVPCEDFSPARRSGPSMEQPGERELQPIIDAVRLACELCRRVQDSQAGVSRKRDASPVTIADYGAQALLCRAIRRNFPEDGVIAEEGAEAFLTLPLAERDQVVRLVGQLLGEQVREEDFVRWLGHGRGVRADRTWVIDPIDGTEGFIHRRTYAICVGTLVEGEPLDGIIGAPVSPLDEGGTLFYTDGGGAWAESLAGGEPRALHVSDREDPASIRVVESYIMGRRSREIADRVYAAAGVDARRIKRYDGMLKYALVAAGAAELFIRGPRDIRKNPHKVWDHVAGAALVKAAGGQVTRLDGHAVDFSQGAELHGTLGLIASNGRIHMHIVDAMGRVAGAQWGFLSQPG</sequence>